<evidence type="ECO:0000313" key="6">
    <source>
        <dbReference type="EMBL" id="GHA91410.1"/>
    </source>
</evidence>
<dbReference type="GO" id="GO:0005737">
    <property type="term" value="C:cytoplasm"/>
    <property type="evidence" value="ECO:0007669"/>
    <property type="project" value="UniProtKB-SubCell"/>
</dbReference>
<comment type="caution">
    <text evidence="6">The sequence shown here is derived from an EMBL/GenBank/DDBJ whole genome shotgun (WGS) entry which is preliminary data.</text>
</comment>
<dbReference type="SUPFAM" id="SSF75217">
    <property type="entry name" value="alpha/beta knot"/>
    <property type="match status" value="1"/>
</dbReference>
<keyword evidence="5" id="KW-0698">rRNA processing</keyword>
<dbReference type="InterPro" id="IPR003742">
    <property type="entry name" value="RlmH-like"/>
</dbReference>
<dbReference type="HAMAP" id="MF_00658">
    <property type="entry name" value="23SrRNA_methyltr_H"/>
    <property type="match status" value="1"/>
</dbReference>
<accession>A0A8J3CPG2</accession>
<proteinExistence type="inferred from homology"/>
<dbReference type="Gene3D" id="3.40.1280.10">
    <property type="match status" value="1"/>
</dbReference>
<keyword evidence="7" id="KW-1185">Reference proteome</keyword>
<feature type="binding site" evidence="5">
    <location>
        <position position="104"/>
    </location>
    <ligand>
        <name>S-adenosyl-L-methionine</name>
        <dbReference type="ChEBI" id="CHEBI:59789"/>
    </ligand>
</feature>
<evidence type="ECO:0000313" key="7">
    <source>
        <dbReference type="Proteomes" id="UP000634004"/>
    </source>
</evidence>
<keyword evidence="2 5" id="KW-0808">Transferase</keyword>
<dbReference type="GO" id="GO:0070038">
    <property type="term" value="F:rRNA (pseudouridine-N3-)-methyltransferase activity"/>
    <property type="evidence" value="ECO:0007669"/>
    <property type="project" value="UniProtKB-UniRule"/>
</dbReference>
<dbReference type="PANTHER" id="PTHR33603">
    <property type="entry name" value="METHYLTRANSFERASE"/>
    <property type="match status" value="1"/>
</dbReference>
<evidence type="ECO:0000256" key="3">
    <source>
        <dbReference type="ARBA" id="ARBA00022691"/>
    </source>
</evidence>
<evidence type="ECO:0000256" key="4">
    <source>
        <dbReference type="ARBA" id="ARBA00038303"/>
    </source>
</evidence>
<comment type="caution">
    <text evidence="5">Lacks conserved residue(s) required for the propagation of feature annotation.</text>
</comment>
<keyword evidence="5" id="KW-0963">Cytoplasm</keyword>
<keyword evidence="1 5" id="KW-0489">Methyltransferase</keyword>
<dbReference type="CDD" id="cd18081">
    <property type="entry name" value="RlmH-like"/>
    <property type="match status" value="1"/>
</dbReference>
<dbReference type="InterPro" id="IPR029026">
    <property type="entry name" value="tRNA_m1G_MTases_N"/>
</dbReference>
<sequence length="156" mass="17328">MKLILRAGGTMRSGPEREMVDDYLKRAQSMARGLGFLDVEEQSVELGKCRNRSEETEKLTGSLPDGAVFFVLDERGKAITSRQLSKTLIRLRDDGHSSAVFLIGGADGFEPSALPSSVRKISFGTQTWPHKLVRVMLAEQIYRALTIMAGTPYHRD</sequence>
<dbReference type="InterPro" id="IPR029028">
    <property type="entry name" value="Alpha/beta_knot_MTases"/>
</dbReference>
<keyword evidence="3 5" id="KW-0949">S-adenosyl-L-methionine</keyword>
<comment type="subcellular location">
    <subcellularLocation>
        <location evidence="5">Cytoplasm</location>
    </subcellularLocation>
</comment>
<comment type="similarity">
    <text evidence="4 5">Belongs to the RNA methyltransferase RlmH family.</text>
</comment>
<dbReference type="Pfam" id="PF02590">
    <property type="entry name" value="SPOUT_MTase"/>
    <property type="match status" value="1"/>
</dbReference>
<dbReference type="EMBL" id="BMZH01000004">
    <property type="protein sequence ID" value="GHA91410.1"/>
    <property type="molecule type" value="Genomic_DNA"/>
</dbReference>
<dbReference type="Proteomes" id="UP000634004">
    <property type="component" value="Unassembled WGS sequence"/>
</dbReference>
<reference evidence="6" key="1">
    <citation type="journal article" date="2014" name="Int. J. Syst. Evol. Microbiol.">
        <title>Complete genome sequence of Corynebacterium casei LMG S-19264T (=DSM 44701T), isolated from a smear-ripened cheese.</title>
        <authorList>
            <consortium name="US DOE Joint Genome Institute (JGI-PGF)"/>
            <person name="Walter F."/>
            <person name="Albersmeier A."/>
            <person name="Kalinowski J."/>
            <person name="Ruckert C."/>
        </authorList>
    </citation>
    <scope>NUCLEOTIDE SEQUENCE</scope>
    <source>
        <strain evidence="6">KCTC 32513</strain>
    </source>
</reference>
<evidence type="ECO:0000256" key="5">
    <source>
        <dbReference type="HAMAP-Rule" id="MF_00658"/>
    </source>
</evidence>
<comment type="catalytic activity">
    <reaction evidence="5">
        <text>pseudouridine(1915) in 23S rRNA + S-adenosyl-L-methionine = N(3)-methylpseudouridine(1915) in 23S rRNA + S-adenosyl-L-homocysteine + H(+)</text>
        <dbReference type="Rhea" id="RHEA:42752"/>
        <dbReference type="Rhea" id="RHEA-COMP:10221"/>
        <dbReference type="Rhea" id="RHEA-COMP:10222"/>
        <dbReference type="ChEBI" id="CHEBI:15378"/>
        <dbReference type="ChEBI" id="CHEBI:57856"/>
        <dbReference type="ChEBI" id="CHEBI:59789"/>
        <dbReference type="ChEBI" id="CHEBI:65314"/>
        <dbReference type="ChEBI" id="CHEBI:74486"/>
        <dbReference type="EC" id="2.1.1.177"/>
    </reaction>
</comment>
<evidence type="ECO:0000256" key="2">
    <source>
        <dbReference type="ARBA" id="ARBA00022679"/>
    </source>
</evidence>
<name>A0A8J3CPG2_9PROT</name>
<dbReference type="PIRSF" id="PIRSF004505">
    <property type="entry name" value="MT_bac"/>
    <property type="match status" value="1"/>
</dbReference>
<evidence type="ECO:0000256" key="1">
    <source>
        <dbReference type="ARBA" id="ARBA00022603"/>
    </source>
</evidence>
<organism evidence="6 7">
    <name type="scientific">Algimonas arctica</name>
    <dbReference type="NCBI Taxonomy" id="1479486"/>
    <lineage>
        <taxon>Bacteria</taxon>
        <taxon>Pseudomonadati</taxon>
        <taxon>Pseudomonadota</taxon>
        <taxon>Alphaproteobacteria</taxon>
        <taxon>Maricaulales</taxon>
        <taxon>Robiginitomaculaceae</taxon>
        <taxon>Algimonas</taxon>
    </lineage>
</organism>
<comment type="function">
    <text evidence="5">Specifically methylates the pseudouridine at position 1915 (m3Psi1915) in 23S rRNA.</text>
</comment>
<dbReference type="AlphaFoldDB" id="A0A8J3CPG2"/>
<dbReference type="PANTHER" id="PTHR33603:SF1">
    <property type="entry name" value="RIBOSOMAL RNA LARGE SUBUNIT METHYLTRANSFERASE H"/>
    <property type="match status" value="1"/>
</dbReference>
<reference evidence="6" key="2">
    <citation type="submission" date="2020-09" db="EMBL/GenBank/DDBJ databases">
        <authorList>
            <person name="Sun Q."/>
            <person name="Kim S."/>
        </authorList>
    </citation>
    <scope>NUCLEOTIDE SEQUENCE</scope>
    <source>
        <strain evidence="6">KCTC 32513</strain>
    </source>
</reference>
<gene>
    <name evidence="5 6" type="primary">rlmH</name>
    <name evidence="6" type="ORF">GCM10009069_13240</name>
</gene>
<comment type="subunit">
    <text evidence="5">Homodimer.</text>
</comment>
<protein>
    <recommendedName>
        <fullName evidence="5">Ribosomal RNA large subunit methyltransferase H</fullName>
        <ecNumber evidence="5">2.1.1.177</ecNumber>
    </recommendedName>
    <alternativeName>
        <fullName evidence="5">23S rRNA (pseudouridine1915-N3)-methyltransferase</fullName>
    </alternativeName>
    <alternativeName>
        <fullName evidence="5">23S rRNA m3Psi1915 methyltransferase</fullName>
    </alternativeName>
    <alternativeName>
        <fullName evidence="5">rRNA (pseudouridine-N3-)-methyltransferase RlmH</fullName>
    </alternativeName>
</protein>
<feature type="binding site" evidence="5">
    <location>
        <position position="72"/>
    </location>
    <ligand>
        <name>S-adenosyl-L-methionine</name>
        <dbReference type="ChEBI" id="CHEBI:59789"/>
    </ligand>
</feature>
<dbReference type="EC" id="2.1.1.177" evidence="5"/>